<evidence type="ECO:0000313" key="7">
    <source>
        <dbReference type="Proteomes" id="UP001163828"/>
    </source>
</evidence>
<dbReference type="InterPro" id="IPR039223">
    <property type="entry name" value="AATF/Bfr2"/>
</dbReference>
<dbReference type="InterPro" id="IPR012617">
    <property type="entry name" value="AATF_C"/>
</dbReference>
<evidence type="ECO:0000259" key="5">
    <source>
        <dbReference type="Pfam" id="PF13339"/>
    </source>
</evidence>
<dbReference type="PANTHER" id="PTHR15565:SF0">
    <property type="entry name" value="PROTEIN AATF"/>
    <property type="match status" value="1"/>
</dbReference>
<accession>A0ABQ8Q907</accession>
<sequence length="569" mass="64727">MSNDPRRVDMRAVRDENDESRVSWYCRKTGSSQGPRYSRPRSFHERRCTIFTKVEVGGKNPVWLGPRLERASIWPALMYFFVFSILKILTMARLSLAQQIAEVDAPSPIEIDPEAILNDLHTQSSDVSRAHYVDVGRSTLRKLHDNIGDPKYDGVKVSRTQLLEEDDSYSSESSGGQEQETEEVHNGEGDWDARKEETGPQQRDEKAPENEGITEDEVEKTEDPYGEAKDITVMLRKTQNEDKKKGLAVSRQIGIWDSLLDARIRLQKSISCSNTLPSRSKLNQDEPRYEESLNRMLNEAASLSEQLFELQEMLLEANDSLQLPPGKRRKLDIAQSPSQSDLKGYIDEACEDVSALENIYHPHLVNTLSKWSSKIQAVAPSVLLPSNRNAFSKDRQHLKTAVQLVDESLLTHDKLLHRTQQWRGKSQRLGIETQEGADPDMDVELEIFDDTDFYQQLLRDVIDSRNESGVNDWMAVQKQKKAKKKVDTKASKGRKLRFDVHEKIQNFMAPIHVRGSWHEEQIDELFASLLGKGFEDAINAQADEIFHSGPSEDPGQLPTSAPEVFRVFG</sequence>
<proteinExistence type="inferred from homology"/>
<protein>
    <recommendedName>
        <fullName evidence="2">Protein BFR2</fullName>
    </recommendedName>
</protein>
<dbReference type="PANTHER" id="PTHR15565">
    <property type="entry name" value="AATF PROTEIN APOPTOSIS ANTAGONIZING TRANSCRIPTION FACTOR"/>
    <property type="match status" value="1"/>
</dbReference>
<gene>
    <name evidence="6" type="ORF">F5050DRAFT_1770752</name>
</gene>
<name>A0ABQ8Q907_9AGAR</name>
<dbReference type="EMBL" id="MU790677">
    <property type="protein sequence ID" value="KAJ3994938.1"/>
    <property type="molecule type" value="Genomic_DNA"/>
</dbReference>
<dbReference type="Proteomes" id="UP001163828">
    <property type="component" value="Unassembled WGS sequence"/>
</dbReference>
<evidence type="ECO:0000313" key="6">
    <source>
        <dbReference type="EMBL" id="KAJ3994938.1"/>
    </source>
</evidence>
<feature type="domain" description="AATF leucine zipper-containing" evidence="5">
    <location>
        <begin position="242"/>
        <end position="374"/>
    </location>
</feature>
<evidence type="ECO:0000256" key="1">
    <source>
        <dbReference type="ARBA" id="ARBA00008966"/>
    </source>
</evidence>
<comment type="caution">
    <text evidence="6">The sequence shown here is derived from an EMBL/GenBank/DDBJ whole genome shotgun (WGS) entry which is preliminary data.</text>
</comment>
<evidence type="ECO:0000256" key="3">
    <source>
        <dbReference type="SAM" id="MobiDB-lite"/>
    </source>
</evidence>
<keyword evidence="7" id="KW-1185">Reference proteome</keyword>
<dbReference type="InterPro" id="IPR025160">
    <property type="entry name" value="AATF"/>
</dbReference>
<dbReference type="Pfam" id="PF13339">
    <property type="entry name" value="AATF-Che1"/>
    <property type="match status" value="1"/>
</dbReference>
<feature type="region of interest" description="Disordered" evidence="3">
    <location>
        <begin position="162"/>
        <end position="227"/>
    </location>
</feature>
<feature type="compositionally biased region" description="Basic and acidic residues" evidence="3">
    <location>
        <begin position="182"/>
        <end position="209"/>
    </location>
</feature>
<evidence type="ECO:0000259" key="4">
    <source>
        <dbReference type="Pfam" id="PF08164"/>
    </source>
</evidence>
<organism evidence="6 7">
    <name type="scientific">Lentinula boryana</name>
    <dbReference type="NCBI Taxonomy" id="40481"/>
    <lineage>
        <taxon>Eukaryota</taxon>
        <taxon>Fungi</taxon>
        <taxon>Dikarya</taxon>
        <taxon>Basidiomycota</taxon>
        <taxon>Agaricomycotina</taxon>
        <taxon>Agaricomycetes</taxon>
        <taxon>Agaricomycetidae</taxon>
        <taxon>Agaricales</taxon>
        <taxon>Marasmiineae</taxon>
        <taxon>Omphalotaceae</taxon>
        <taxon>Lentinula</taxon>
    </lineage>
</organism>
<feature type="domain" description="Apoptosis-antagonizing transcription factor C-terminal" evidence="4">
    <location>
        <begin position="454"/>
        <end position="530"/>
    </location>
</feature>
<reference evidence="6" key="1">
    <citation type="submission" date="2022-08" db="EMBL/GenBank/DDBJ databases">
        <authorList>
            <consortium name="DOE Joint Genome Institute"/>
            <person name="Min B."/>
            <person name="Riley R."/>
            <person name="Sierra-Patev S."/>
            <person name="Naranjo-Ortiz M."/>
            <person name="Looney B."/>
            <person name="Konkel Z."/>
            <person name="Slot J.C."/>
            <person name="Sakamoto Y."/>
            <person name="Steenwyk J.L."/>
            <person name="Rokas A."/>
            <person name="Carro J."/>
            <person name="Camarero S."/>
            <person name="Ferreira P."/>
            <person name="Molpeceres G."/>
            <person name="Ruiz-Duenas F.J."/>
            <person name="Serrano A."/>
            <person name="Henrissat B."/>
            <person name="Drula E."/>
            <person name="Hughes K.W."/>
            <person name="Mata J.L."/>
            <person name="Ishikawa N.K."/>
            <person name="Vargas-Isla R."/>
            <person name="Ushijima S."/>
            <person name="Smith C.A."/>
            <person name="Ahrendt S."/>
            <person name="Andreopoulos W."/>
            <person name="He G."/>
            <person name="Labutti K."/>
            <person name="Lipzen A."/>
            <person name="Ng V."/>
            <person name="Sandor L."/>
            <person name="Barry K."/>
            <person name="Martinez A.T."/>
            <person name="Xiao Y."/>
            <person name="Gibbons J.G."/>
            <person name="Terashima K."/>
            <person name="Hibbett D.S."/>
            <person name="Grigoriev I.V."/>
        </authorList>
    </citation>
    <scope>NUCLEOTIDE SEQUENCE</scope>
    <source>
        <strain evidence="6">TFB10827</strain>
    </source>
</reference>
<evidence type="ECO:0000256" key="2">
    <source>
        <dbReference type="ARBA" id="ARBA00013850"/>
    </source>
</evidence>
<comment type="similarity">
    <text evidence="1">Belongs to the AATF family.</text>
</comment>
<dbReference type="Pfam" id="PF08164">
    <property type="entry name" value="TRAUB"/>
    <property type="match status" value="1"/>
</dbReference>